<keyword evidence="5 6" id="KW-0472">Membrane</keyword>
<dbReference type="InterPro" id="IPR003838">
    <property type="entry name" value="ABC3_permease_C"/>
</dbReference>
<dbReference type="GO" id="GO:0022857">
    <property type="term" value="F:transmembrane transporter activity"/>
    <property type="evidence" value="ECO:0007669"/>
    <property type="project" value="TreeGrafter"/>
</dbReference>
<evidence type="ECO:0000259" key="7">
    <source>
        <dbReference type="Pfam" id="PF02687"/>
    </source>
</evidence>
<dbReference type="RefSeq" id="WP_313978423.1">
    <property type="nucleotide sequence ID" value="NZ_JASJOS010000004.1"/>
</dbReference>
<name>A0AAE3QQM3_9BACT</name>
<feature type="transmembrane region" description="Helical" evidence="6">
    <location>
        <begin position="426"/>
        <end position="446"/>
    </location>
</feature>
<sequence>MLKNYLKTAWRNLVKDKTHSFINVMGLSIGMAVAMAIGLWVYDEVSYNKNFKNYNRIAQVIQNLNNNGEVQTWWAVPYPLAEELRTHYSSDFKHIAMAVNWGEHLLTIGDKKLKQTGGFFEKEMPDIFTLAMQRGSHNALQDPSSVLISASAAKSYFGDAEALNQSIQIDKLPSVKVAGIYEDFPQNSTFANLHFIASWDFYYKNSDMQKMPDPWRPNFTSLFVELNENADIDAVNQRIRDAKLRKINSELQKKKPALFLMPMSGWHLYSEFKNGVNTGGAIQYVWMFGIIGGFVLLLACINFMNLSTARSEKRAKEVGIRKAIGSLRNQLITQFFSESFLTVLFAFVLSTLFVRFSLSFFNEIADKQMQMPWNSVIFWLICSLFVLITALISGSYPAVYLSSFKPVKVLKGTFKAGRNAAIPRKVLMVVQFTVSVTLIIGTIVVYQQIQFAKDRPVGYSRANLLQISTSGDAIHSHFNTVKDELLQTGAITHIAESESPTTGIWNTTSGVKWPGKDPNLSTDFGVLSISFDYGKTIGWQIKEGRDFSQKFTTDSSAVILNETAVRFMNLKNPIGQTITWWDQPLKVIGVVHDMVMGSPYSEAKPSIYGILNYPGNLNILKLNPKISAVEALHKIEPVFKKFNPDQPFEYSFVDDDYAKKFGNEERVGKLANIFAVLAIIISGLGLFGLTSFVAEQRKKEIGVRKVLGASVWNVWSLLSKDFLVLFGISFLIAIPLSSYFMQNWLQNYTYRTSLSWFIFAAAGIGSLSITLLVVSFQAIRAAIANPVRSLRTE</sequence>
<keyword evidence="4 6" id="KW-1133">Transmembrane helix</keyword>
<keyword evidence="2" id="KW-1003">Cell membrane</keyword>
<proteinExistence type="predicted"/>
<organism evidence="9 10">
    <name type="scientific">Xanthocytophaga flava</name>
    <dbReference type="NCBI Taxonomy" id="3048013"/>
    <lineage>
        <taxon>Bacteria</taxon>
        <taxon>Pseudomonadati</taxon>
        <taxon>Bacteroidota</taxon>
        <taxon>Cytophagia</taxon>
        <taxon>Cytophagales</taxon>
        <taxon>Rhodocytophagaceae</taxon>
        <taxon>Xanthocytophaga</taxon>
    </lineage>
</organism>
<dbReference type="InterPro" id="IPR025857">
    <property type="entry name" value="MacB_PCD"/>
</dbReference>
<feature type="domain" description="ABC3 transporter permease C-terminal" evidence="7">
    <location>
        <begin position="290"/>
        <end position="404"/>
    </location>
</feature>
<accession>A0AAE3QQM3</accession>
<feature type="transmembrane region" description="Helical" evidence="6">
    <location>
        <begin position="335"/>
        <end position="356"/>
    </location>
</feature>
<reference evidence="9" key="1">
    <citation type="submission" date="2023-05" db="EMBL/GenBank/DDBJ databases">
        <authorList>
            <person name="Zhang X."/>
        </authorList>
    </citation>
    <scope>NUCLEOTIDE SEQUENCE</scope>
    <source>
        <strain evidence="9">YF14B1</strain>
    </source>
</reference>
<feature type="transmembrane region" description="Helical" evidence="6">
    <location>
        <begin position="21"/>
        <end position="42"/>
    </location>
</feature>
<dbReference type="EMBL" id="JASJOS010000004">
    <property type="protein sequence ID" value="MDJ1481089.1"/>
    <property type="molecule type" value="Genomic_DNA"/>
</dbReference>
<dbReference type="AlphaFoldDB" id="A0AAE3QQM3"/>
<feature type="transmembrane region" description="Helical" evidence="6">
    <location>
        <begin position="376"/>
        <end position="401"/>
    </location>
</feature>
<dbReference type="Pfam" id="PF02687">
    <property type="entry name" value="FtsX"/>
    <property type="match status" value="2"/>
</dbReference>
<evidence type="ECO:0000313" key="10">
    <source>
        <dbReference type="Proteomes" id="UP001241110"/>
    </source>
</evidence>
<evidence type="ECO:0000256" key="2">
    <source>
        <dbReference type="ARBA" id="ARBA00022475"/>
    </source>
</evidence>
<feature type="transmembrane region" description="Helical" evidence="6">
    <location>
        <begin position="722"/>
        <end position="742"/>
    </location>
</feature>
<feature type="transmembrane region" description="Helical" evidence="6">
    <location>
        <begin position="284"/>
        <end position="306"/>
    </location>
</feature>
<comment type="caution">
    <text evidence="9">The sequence shown here is derived from an EMBL/GenBank/DDBJ whole genome shotgun (WGS) entry which is preliminary data.</text>
</comment>
<evidence type="ECO:0000256" key="5">
    <source>
        <dbReference type="ARBA" id="ARBA00023136"/>
    </source>
</evidence>
<evidence type="ECO:0000256" key="4">
    <source>
        <dbReference type="ARBA" id="ARBA00022989"/>
    </source>
</evidence>
<feature type="transmembrane region" description="Helical" evidence="6">
    <location>
        <begin position="673"/>
        <end position="694"/>
    </location>
</feature>
<feature type="transmembrane region" description="Helical" evidence="6">
    <location>
        <begin position="754"/>
        <end position="779"/>
    </location>
</feature>
<feature type="domain" description="ABC3 transporter permease C-terminal" evidence="7">
    <location>
        <begin position="672"/>
        <end position="786"/>
    </location>
</feature>
<comment type="subcellular location">
    <subcellularLocation>
        <location evidence="1">Cell membrane</location>
        <topology evidence="1">Multi-pass membrane protein</topology>
    </subcellularLocation>
</comment>
<evidence type="ECO:0000256" key="6">
    <source>
        <dbReference type="SAM" id="Phobius"/>
    </source>
</evidence>
<dbReference type="PANTHER" id="PTHR30572:SF18">
    <property type="entry name" value="ABC-TYPE MACROLIDE FAMILY EXPORT SYSTEM PERMEASE COMPONENT 2"/>
    <property type="match status" value="1"/>
</dbReference>
<evidence type="ECO:0000256" key="3">
    <source>
        <dbReference type="ARBA" id="ARBA00022692"/>
    </source>
</evidence>
<protein>
    <submittedName>
        <fullName evidence="9">ABC transporter permease</fullName>
    </submittedName>
</protein>
<dbReference type="Pfam" id="PF12704">
    <property type="entry name" value="MacB_PCD"/>
    <property type="match status" value="2"/>
</dbReference>
<gene>
    <name evidence="9" type="ORF">QNI16_11390</name>
</gene>
<dbReference type="InterPro" id="IPR050250">
    <property type="entry name" value="Macrolide_Exporter_MacB"/>
</dbReference>
<evidence type="ECO:0000313" key="9">
    <source>
        <dbReference type="EMBL" id="MDJ1481089.1"/>
    </source>
</evidence>
<evidence type="ECO:0000256" key="1">
    <source>
        <dbReference type="ARBA" id="ARBA00004651"/>
    </source>
</evidence>
<evidence type="ECO:0000259" key="8">
    <source>
        <dbReference type="Pfam" id="PF12704"/>
    </source>
</evidence>
<dbReference type="PANTHER" id="PTHR30572">
    <property type="entry name" value="MEMBRANE COMPONENT OF TRANSPORTER-RELATED"/>
    <property type="match status" value="1"/>
</dbReference>
<keyword evidence="3 6" id="KW-0812">Transmembrane</keyword>
<feature type="domain" description="MacB-like periplasmic core" evidence="8">
    <location>
        <begin position="433"/>
        <end position="594"/>
    </location>
</feature>
<feature type="domain" description="MacB-like periplasmic core" evidence="8">
    <location>
        <begin position="20"/>
        <end position="241"/>
    </location>
</feature>
<dbReference type="Proteomes" id="UP001241110">
    <property type="component" value="Unassembled WGS sequence"/>
</dbReference>
<dbReference type="GO" id="GO:0005886">
    <property type="term" value="C:plasma membrane"/>
    <property type="evidence" value="ECO:0007669"/>
    <property type="project" value="UniProtKB-SubCell"/>
</dbReference>